<organism evidence="2 3">
    <name type="scientific">Myriangium duriaei CBS 260.36</name>
    <dbReference type="NCBI Taxonomy" id="1168546"/>
    <lineage>
        <taxon>Eukaryota</taxon>
        <taxon>Fungi</taxon>
        <taxon>Dikarya</taxon>
        <taxon>Ascomycota</taxon>
        <taxon>Pezizomycotina</taxon>
        <taxon>Dothideomycetes</taxon>
        <taxon>Dothideomycetidae</taxon>
        <taxon>Myriangiales</taxon>
        <taxon>Myriangiaceae</taxon>
        <taxon>Myriangium</taxon>
    </lineage>
</organism>
<name>A0A9P4MI14_9PEZI</name>
<evidence type="ECO:0000256" key="1">
    <source>
        <dbReference type="SAM" id="MobiDB-lite"/>
    </source>
</evidence>
<keyword evidence="3" id="KW-1185">Reference proteome</keyword>
<protein>
    <submittedName>
        <fullName evidence="2">Uncharacterized protein</fullName>
    </submittedName>
</protein>
<feature type="region of interest" description="Disordered" evidence="1">
    <location>
        <begin position="114"/>
        <end position="143"/>
    </location>
</feature>
<accession>A0A9P4MI14</accession>
<sequence>MCCAGKIVWESTVEENCVRVRAAVVKSRRRGDSVVLGLGSWGRPQTWCGRVKREQPSRAGSQLCPFPFGTGSGRGRACTARYRASHPRPPRRLLTQTAILPLTRNTRVVSFSPLSQHLSQPASSQRQSATLARPIGPSSPPCPSSAVLRRFGVTASNSLYASHHSASLRSLFP</sequence>
<dbReference type="AlphaFoldDB" id="A0A9P4MI14"/>
<reference evidence="2" key="1">
    <citation type="journal article" date="2020" name="Stud. Mycol.">
        <title>101 Dothideomycetes genomes: a test case for predicting lifestyles and emergence of pathogens.</title>
        <authorList>
            <person name="Haridas S."/>
            <person name="Albert R."/>
            <person name="Binder M."/>
            <person name="Bloem J."/>
            <person name="Labutti K."/>
            <person name="Salamov A."/>
            <person name="Andreopoulos B."/>
            <person name="Baker S."/>
            <person name="Barry K."/>
            <person name="Bills G."/>
            <person name="Bluhm B."/>
            <person name="Cannon C."/>
            <person name="Castanera R."/>
            <person name="Culley D."/>
            <person name="Daum C."/>
            <person name="Ezra D."/>
            <person name="Gonzalez J."/>
            <person name="Henrissat B."/>
            <person name="Kuo A."/>
            <person name="Liang C."/>
            <person name="Lipzen A."/>
            <person name="Lutzoni F."/>
            <person name="Magnuson J."/>
            <person name="Mondo S."/>
            <person name="Nolan M."/>
            <person name="Ohm R."/>
            <person name="Pangilinan J."/>
            <person name="Park H.-J."/>
            <person name="Ramirez L."/>
            <person name="Alfaro M."/>
            <person name="Sun H."/>
            <person name="Tritt A."/>
            <person name="Yoshinaga Y."/>
            <person name="Zwiers L.-H."/>
            <person name="Turgeon B."/>
            <person name="Goodwin S."/>
            <person name="Spatafora J."/>
            <person name="Crous P."/>
            <person name="Grigoriev I."/>
        </authorList>
    </citation>
    <scope>NUCLEOTIDE SEQUENCE</scope>
    <source>
        <strain evidence="2">CBS 260.36</strain>
    </source>
</reference>
<evidence type="ECO:0000313" key="3">
    <source>
        <dbReference type="Proteomes" id="UP000799439"/>
    </source>
</evidence>
<evidence type="ECO:0000313" key="2">
    <source>
        <dbReference type="EMBL" id="KAF2153718.1"/>
    </source>
</evidence>
<gene>
    <name evidence="2" type="ORF">K461DRAFT_115130</name>
</gene>
<dbReference type="EMBL" id="ML996084">
    <property type="protein sequence ID" value="KAF2153718.1"/>
    <property type="molecule type" value="Genomic_DNA"/>
</dbReference>
<feature type="compositionally biased region" description="Polar residues" evidence="1">
    <location>
        <begin position="114"/>
        <end position="130"/>
    </location>
</feature>
<dbReference type="Proteomes" id="UP000799439">
    <property type="component" value="Unassembled WGS sequence"/>
</dbReference>
<proteinExistence type="predicted"/>
<comment type="caution">
    <text evidence="2">The sequence shown here is derived from an EMBL/GenBank/DDBJ whole genome shotgun (WGS) entry which is preliminary data.</text>
</comment>